<dbReference type="GO" id="GO:0050906">
    <property type="term" value="P:detection of stimulus involved in sensory perception"/>
    <property type="evidence" value="ECO:0007669"/>
    <property type="project" value="UniProtKB-ARBA"/>
</dbReference>
<evidence type="ECO:0000313" key="16">
    <source>
        <dbReference type="EMBL" id="RZF36373.1"/>
    </source>
</evidence>
<keyword evidence="17" id="KW-1185">Reference proteome</keyword>
<organism evidence="16 17">
    <name type="scientific">Laodelphax striatellus</name>
    <name type="common">Small brown planthopper</name>
    <name type="synonym">Delphax striatella</name>
    <dbReference type="NCBI Taxonomy" id="195883"/>
    <lineage>
        <taxon>Eukaryota</taxon>
        <taxon>Metazoa</taxon>
        <taxon>Ecdysozoa</taxon>
        <taxon>Arthropoda</taxon>
        <taxon>Hexapoda</taxon>
        <taxon>Insecta</taxon>
        <taxon>Pterygota</taxon>
        <taxon>Neoptera</taxon>
        <taxon>Paraneoptera</taxon>
        <taxon>Hemiptera</taxon>
        <taxon>Auchenorrhyncha</taxon>
        <taxon>Fulgoroidea</taxon>
        <taxon>Delphacidae</taxon>
        <taxon>Criomorphinae</taxon>
        <taxon>Laodelphax</taxon>
    </lineage>
</organism>
<dbReference type="OrthoDB" id="5984008at2759"/>
<dbReference type="GO" id="GO:0015276">
    <property type="term" value="F:ligand-gated monoatomic ion channel activity"/>
    <property type="evidence" value="ECO:0007669"/>
    <property type="project" value="InterPro"/>
</dbReference>
<evidence type="ECO:0000256" key="11">
    <source>
        <dbReference type="ARBA" id="ARBA00023286"/>
    </source>
</evidence>
<sequence>MLSILTPWFFVCWEYEIKRLACRPGWSILDDPKTFTPVVVDITQGLQTNHITLVLDHLVADKVCTDLTISLHEASVMTTIHKLEDDEKKSQVDIKKHMTSHKRVVYLIIGPKKTLENVMNMIKKEDLIQRNILYIFLWNKFPPSRNFSAAVIEAVQVCVFVRTRAGNFNFYYNRKFPNGKGKLELVNWWSQRDKLFVHPLLPQTEDVYRNFHKRRFNIPVVHKPPWYFVSYSDNNAIQSVGGRDKKLLDLISQKLNFKLVPFDPPDHSQGSAIVNGSMQGVLGTIWKREVEMFIGDLTVTYERSQAVDFTFPTVVDNEVFLTHAPGYLSEAMALIRPFHWKVWPPVVVTFLVSGPILFFFMRNSRVGKRKEKILKKDRGKLLCDCIWLTSAIFLKQSCFVRCNSTQVRFVVLTLYLGATYVIGDMYSANLTSMLARPARETPISSLEQLAEAMEKKGIQLLAELHSASHGNLENGTGLYRRIWNTMKRQPKYLISTAERGIQFVKDNKHFALIGGRETFYYNTRRFGAHFFHLSEKLHTRYSAIALQVGCPFIQNFNTVLMQLFEAGILAKITEDEYQKLIEDKNVNDNKKVETVTEGKKAKEEEQDGSQPRAMSMDTLSGAFLVLFIGYCASALLLLMEIAYFKRKMKKIQTVLERDRNGRANQRSGIHTKYDYRD</sequence>
<evidence type="ECO:0000256" key="5">
    <source>
        <dbReference type="ARBA" id="ARBA00022692"/>
    </source>
</evidence>
<dbReference type="PANTHER" id="PTHR42643">
    <property type="entry name" value="IONOTROPIC RECEPTOR 20A-RELATED"/>
    <property type="match status" value="1"/>
</dbReference>
<evidence type="ECO:0000259" key="15">
    <source>
        <dbReference type="Pfam" id="PF10613"/>
    </source>
</evidence>
<dbReference type="InterPro" id="IPR001320">
    <property type="entry name" value="Iontro_rcpt_C"/>
</dbReference>
<feature type="transmembrane region" description="Helical" evidence="13">
    <location>
        <begin position="342"/>
        <end position="360"/>
    </location>
</feature>
<keyword evidence="3" id="KW-0813">Transport</keyword>
<comment type="similarity">
    <text evidence="2">Belongs to the glutamate-gated ion channel (TC 1.A.10.1) family.</text>
</comment>
<evidence type="ECO:0000259" key="14">
    <source>
        <dbReference type="Pfam" id="PF00060"/>
    </source>
</evidence>
<dbReference type="PANTHER" id="PTHR42643:SF30">
    <property type="entry name" value="IONOTROPIC RECEPTOR 40A-RELATED"/>
    <property type="match status" value="1"/>
</dbReference>
<feature type="domain" description="Ionotropic glutamate receptor C-terminal" evidence="14">
    <location>
        <begin position="339"/>
        <end position="629"/>
    </location>
</feature>
<dbReference type="InterPro" id="IPR019594">
    <property type="entry name" value="Glu/Gly-bd"/>
</dbReference>
<dbReference type="AlphaFoldDB" id="A0A482WS97"/>
<evidence type="ECO:0000256" key="12">
    <source>
        <dbReference type="ARBA" id="ARBA00023303"/>
    </source>
</evidence>
<dbReference type="FunCoup" id="A0A482WS97">
    <property type="interactions" value="11"/>
</dbReference>
<keyword evidence="10" id="KW-0325">Glycoprotein</keyword>
<keyword evidence="4" id="KW-1003">Cell membrane</keyword>
<keyword evidence="6 13" id="KW-1133">Transmembrane helix</keyword>
<dbReference type="EMBL" id="QKKF02026461">
    <property type="protein sequence ID" value="RZF36373.1"/>
    <property type="molecule type" value="Genomic_DNA"/>
</dbReference>
<evidence type="ECO:0000256" key="1">
    <source>
        <dbReference type="ARBA" id="ARBA00004651"/>
    </source>
</evidence>
<dbReference type="SUPFAM" id="SSF53850">
    <property type="entry name" value="Periplasmic binding protein-like II"/>
    <property type="match status" value="1"/>
</dbReference>
<feature type="domain" description="Ionotropic glutamate receptor L-glutamate and glycine-binding" evidence="15">
    <location>
        <begin position="216"/>
        <end position="313"/>
    </location>
</feature>
<evidence type="ECO:0000256" key="6">
    <source>
        <dbReference type="ARBA" id="ARBA00022989"/>
    </source>
</evidence>
<comment type="caution">
    <text evidence="16">The sequence shown here is derived from an EMBL/GenBank/DDBJ whole genome shotgun (WGS) entry which is preliminary data.</text>
</comment>
<dbReference type="Proteomes" id="UP000291343">
    <property type="component" value="Unassembled WGS sequence"/>
</dbReference>
<name>A0A482WS97_LAOST</name>
<evidence type="ECO:0000256" key="8">
    <source>
        <dbReference type="ARBA" id="ARBA00023136"/>
    </source>
</evidence>
<keyword evidence="8 13" id="KW-0472">Membrane</keyword>
<proteinExistence type="inferred from homology"/>
<keyword evidence="5 13" id="KW-0812">Transmembrane</keyword>
<dbReference type="Gene3D" id="1.10.287.70">
    <property type="match status" value="1"/>
</dbReference>
<gene>
    <name evidence="16" type="ORF">LSTR_LSTR002969</name>
</gene>
<comment type="subcellular location">
    <subcellularLocation>
        <location evidence="1">Cell membrane</location>
        <topology evidence="1">Multi-pass membrane protein</topology>
    </subcellularLocation>
</comment>
<dbReference type="STRING" id="195883.A0A482WS97"/>
<evidence type="ECO:0000256" key="10">
    <source>
        <dbReference type="ARBA" id="ARBA00023180"/>
    </source>
</evidence>
<evidence type="ECO:0000313" key="17">
    <source>
        <dbReference type="Proteomes" id="UP000291343"/>
    </source>
</evidence>
<dbReference type="Gene3D" id="3.40.190.10">
    <property type="entry name" value="Periplasmic binding protein-like II"/>
    <property type="match status" value="1"/>
</dbReference>
<evidence type="ECO:0000256" key="9">
    <source>
        <dbReference type="ARBA" id="ARBA00023170"/>
    </source>
</evidence>
<dbReference type="Pfam" id="PF10613">
    <property type="entry name" value="Lig_chan-Glu_bd"/>
    <property type="match status" value="1"/>
</dbReference>
<keyword evidence="7" id="KW-0406">Ion transport</keyword>
<dbReference type="GO" id="GO:0005886">
    <property type="term" value="C:plasma membrane"/>
    <property type="evidence" value="ECO:0007669"/>
    <property type="project" value="UniProtKB-SubCell"/>
</dbReference>
<reference evidence="16 17" key="1">
    <citation type="journal article" date="2017" name="Gigascience">
        <title>Genome sequence of the small brown planthopper, Laodelphax striatellus.</title>
        <authorList>
            <person name="Zhu J."/>
            <person name="Jiang F."/>
            <person name="Wang X."/>
            <person name="Yang P."/>
            <person name="Bao Y."/>
            <person name="Zhao W."/>
            <person name="Wang W."/>
            <person name="Lu H."/>
            <person name="Wang Q."/>
            <person name="Cui N."/>
            <person name="Li J."/>
            <person name="Chen X."/>
            <person name="Luo L."/>
            <person name="Yu J."/>
            <person name="Kang L."/>
            <person name="Cui F."/>
        </authorList>
    </citation>
    <scope>NUCLEOTIDE SEQUENCE [LARGE SCALE GENOMIC DNA]</scope>
    <source>
        <strain evidence="16">Lst14</strain>
    </source>
</reference>
<feature type="transmembrane region" description="Helical" evidence="13">
    <location>
        <begin position="619"/>
        <end position="643"/>
    </location>
</feature>
<dbReference type="Pfam" id="PF00060">
    <property type="entry name" value="Lig_chan"/>
    <property type="match status" value="1"/>
</dbReference>
<dbReference type="InParanoid" id="A0A482WS97"/>
<keyword evidence="11" id="KW-1071">Ligand-gated ion channel</keyword>
<evidence type="ECO:0000256" key="7">
    <source>
        <dbReference type="ARBA" id="ARBA00023065"/>
    </source>
</evidence>
<protein>
    <recommendedName>
        <fullName evidence="18">Ionotropic glutamate receptor C-terminal domain-containing protein</fullName>
    </recommendedName>
</protein>
<keyword evidence="12" id="KW-0407">Ion channel</keyword>
<keyword evidence="9" id="KW-0675">Receptor</keyword>
<evidence type="ECO:0000256" key="3">
    <source>
        <dbReference type="ARBA" id="ARBA00022448"/>
    </source>
</evidence>
<dbReference type="InterPro" id="IPR052192">
    <property type="entry name" value="Insect_Ionotropic_Sensory_Rcpt"/>
</dbReference>
<evidence type="ECO:0008006" key="18">
    <source>
        <dbReference type="Google" id="ProtNLM"/>
    </source>
</evidence>
<evidence type="ECO:0000256" key="4">
    <source>
        <dbReference type="ARBA" id="ARBA00022475"/>
    </source>
</evidence>
<evidence type="ECO:0000256" key="2">
    <source>
        <dbReference type="ARBA" id="ARBA00008685"/>
    </source>
</evidence>
<accession>A0A482WS97</accession>
<evidence type="ECO:0000256" key="13">
    <source>
        <dbReference type="SAM" id="Phobius"/>
    </source>
</evidence>